<name>A0ACA9P901_9GLOM</name>
<feature type="non-terminal residue" evidence="1">
    <location>
        <position position="1"/>
    </location>
</feature>
<dbReference type="Proteomes" id="UP000789366">
    <property type="component" value="Unassembled WGS sequence"/>
</dbReference>
<dbReference type="EMBL" id="CAJVPW010022079">
    <property type="protein sequence ID" value="CAG8696056.1"/>
    <property type="molecule type" value="Genomic_DNA"/>
</dbReference>
<organism evidence="1 2">
    <name type="scientific">Cetraspora pellucida</name>
    <dbReference type="NCBI Taxonomy" id="1433469"/>
    <lineage>
        <taxon>Eukaryota</taxon>
        <taxon>Fungi</taxon>
        <taxon>Fungi incertae sedis</taxon>
        <taxon>Mucoromycota</taxon>
        <taxon>Glomeromycotina</taxon>
        <taxon>Glomeromycetes</taxon>
        <taxon>Diversisporales</taxon>
        <taxon>Gigasporaceae</taxon>
        <taxon>Cetraspora</taxon>
    </lineage>
</organism>
<proteinExistence type="predicted"/>
<evidence type="ECO:0000313" key="1">
    <source>
        <dbReference type="EMBL" id="CAG8696056.1"/>
    </source>
</evidence>
<keyword evidence="2" id="KW-1185">Reference proteome</keyword>
<protein>
    <submittedName>
        <fullName evidence="1">11799_t:CDS:1</fullName>
    </submittedName>
</protein>
<evidence type="ECO:0000313" key="2">
    <source>
        <dbReference type="Proteomes" id="UP000789366"/>
    </source>
</evidence>
<gene>
    <name evidence="1" type="ORF">SPELUC_LOCUS11023</name>
</gene>
<sequence length="138" mass="15261">ELKFESNKRRLIAILNDASNDKTSLAQSKRNVGTEHLAMQECFRNSSTELEPNRTDWHNIVEEELSSNNAFSQGLTDAKKENMSEHLSKNLLEPSAYLCIEGSRHTTKAGIELSTIGVTFVSESGSSISSETLQTSVL</sequence>
<accession>A0ACA9P901</accession>
<comment type="caution">
    <text evidence="1">The sequence shown here is derived from an EMBL/GenBank/DDBJ whole genome shotgun (WGS) entry which is preliminary data.</text>
</comment>
<reference evidence="1" key="1">
    <citation type="submission" date="2021-06" db="EMBL/GenBank/DDBJ databases">
        <authorList>
            <person name="Kallberg Y."/>
            <person name="Tangrot J."/>
            <person name="Rosling A."/>
        </authorList>
    </citation>
    <scope>NUCLEOTIDE SEQUENCE</scope>
    <source>
        <strain evidence="1">28 12/20/2015</strain>
    </source>
</reference>